<reference evidence="1" key="1">
    <citation type="journal article" date="2015" name="Nature">
        <title>Complex archaea that bridge the gap between prokaryotes and eukaryotes.</title>
        <authorList>
            <person name="Spang A."/>
            <person name="Saw J.H."/>
            <person name="Jorgensen S.L."/>
            <person name="Zaremba-Niedzwiedzka K."/>
            <person name="Martijn J."/>
            <person name="Lind A.E."/>
            <person name="van Eijk R."/>
            <person name="Schleper C."/>
            <person name="Guy L."/>
            <person name="Ettema T.J."/>
        </authorList>
    </citation>
    <scope>NUCLEOTIDE SEQUENCE</scope>
</reference>
<sequence length="206" mass="24133">IESEDNMKPILFNGESARAILDGRKTQTRRIAKLPEQWHRGYGSFDETHPNGREEFVIYGDCGTKTMDCPYGKVGDKLWVREKWRPLYEYCNPNGGIVGACFRYMGGGRIFNDKHKNHMHIDDTYNFKPSIHMPKWACRIFLEITDIRVERVQDISEADVEAEGILCPGWYSGEFRILWDSINEKRGYGWDVNPYVWVVEFKRVKN</sequence>
<evidence type="ECO:0000313" key="1">
    <source>
        <dbReference type="EMBL" id="KKM17683.1"/>
    </source>
</evidence>
<organism evidence="1">
    <name type="scientific">marine sediment metagenome</name>
    <dbReference type="NCBI Taxonomy" id="412755"/>
    <lineage>
        <taxon>unclassified sequences</taxon>
        <taxon>metagenomes</taxon>
        <taxon>ecological metagenomes</taxon>
    </lineage>
</organism>
<gene>
    <name evidence="1" type="ORF">LCGC14_1673230</name>
</gene>
<comment type="caution">
    <text evidence="1">The sequence shown here is derived from an EMBL/GenBank/DDBJ whole genome shotgun (WGS) entry which is preliminary data.</text>
</comment>
<dbReference type="EMBL" id="LAZR01014393">
    <property type="protein sequence ID" value="KKM17683.1"/>
    <property type="molecule type" value="Genomic_DNA"/>
</dbReference>
<name>A0A0F9K6H8_9ZZZZ</name>
<proteinExistence type="predicted"/>
<dbReference type="AlphaFoldDB" id="A0A0F9K6H8"/>
<accession>A0A0F9K6H8</accession>
<feature type="non-terminal residue" evidence="1">
    <location>
        <position position="1"/>
    </location>
</feature>
<protein>
    <submittedName>
        <fullName evidence="1">Uncharacterized protein</fullName>
    </submittedName>
</protein>